<evidence type="ECO:0000313" key="3">
    <source>
        <dbReference type="Proteomes" id="UP000220922"/>
    </source>
</evidence>
<feature type="region of interest" description="Disordered" evidence="1">
    <location>
        <begin position="297"/>
        <end position="317"/>
    </location>
</feature>
<organism evidence="2 3">
    <name type="scientific">Candidatus Chloroploca asiatica</name>
    <dbReference type="NCBI Taxonomy" id="1506545"/>
    <lineage>
        <taxon>Bacteria</taxon>
        <taxon>Bacillati</taxon>
        <taxon>Chloroflexota</taxon>
        <taxon>Chloroflexia</taxon>
        <taxon>Chloroflexales</taxon>
        <taxon>Chloroflexineae</taxon>
        <taxon>Oscillochloridaceae</taxon>
        <taxon>Candidatus Chloroploca</taxon>
    </lineage>
</organism>
<sequence>MFSVRTLSLLVLLFLVAFLTLGAAKPAGATSTARTRCFPETGYCMTGPILHYWEKRGGLSVFGYPITEQRLETVEDRTLQVQWFERDRLEIQADGTITAGRLGARALELQGRRWENQPRQDPLPPDTGGCHYFAATGQVLCEPWLGYWVNNGGLERFGYPISGLRLEMIEGKPYTVQYFERRRIEHHPEYAGTPYEYLYGLLGREVLAVQNLPVCQGPPRDVQFGLEDRIGYVEFRSALQCPSISYASVPAAFQQFSGGVMIWLDLGEAGRKIYVLRYPREGMDSYTYAVYDDTYQEGDPPIDEKPPEVPPRSPIQPSVPQRGFGKVWAAGEREYLGYAIFREQPEQANVQFFGVGGMALRLLVSGQIGIFGPEYNQAQFWPS</sequence>
<reference evidence="2 3" key="1">
    <citation type="submission" date="2016-05" db="EMBL/GenBank/DDBJ databases">
        <authorList>
            <person name="Lavstsen T."/>
            <person name="Jespersen J.S."/>
        </authorList>
    </citation>
    <scope>NUCLEOTIDE SEQUENCE [LARGE SCALE GENOMIC DNA]</scope>
    <source>
        <strain evidence="2 3">B7-9</strain>
    </source>
</reference>
<keyword evidence="3" id="KW-1185">Reference proteome</keyword>
<dbReference type="AlphaFoldDB" id="A0A2H3KLJ9"/>
<dbReference type="Proteomes" id="UP000220922">
    <property type="component" value="Unassembled WGS sequence"/>
</dbReference>
<proteinExistence type="predicted"/>
<dbReference type="EMBL" id="LYXE01000090">
    <property type="protein sequence ID" value="PDV98889.1"/>
    <property type="molecule type" value="Genomic_DNA"/>
</dbReference>
<protein>
    <submittedName>
        <fullName evidence="2">Uncharacterized protein</fullName>
    </submittedName>
</protein>
<evidence type="ECO:0000313" key="2">
    <source>
        <dbReference type="EMBL" id="PDV98889.1"/>
    </source>
</evidence>
<evidence type="ECO:0000256" key="1">
    <source>
        <dbReference type="SAM" id="MobiDB-lite"/>
    </source>
</evidence>
<accession>A0A2H3KLJ9</accession>
<name>A0A2H3KLJ9_9CHLR</name>
<comment type="caution">
    <text evidence="2">The sequence shown here is derived from an EMBL/GenBank/DDBJ whole genome shotgun (WGS) entry which is preliminary data.</text>
</comment>
<gene>
    <name evidence="2" type="ORF">A9Q02_02435</name>
</gene>